<dbReference type="Pfam" id="PF01757">
    <property type="entry name" value="Acyl_transf_3"/>
    <property type="match status" value="1"/>
</dbReference>
<organism evidence="4 5">
    <name type="scientific">Pycnococcus provasolii</name>
    <dbReference type="NCBI Taxonomy" id="41880"/>
    <lineage>
        <taxon>Eukaryota</taxon>
        <taxon>Viridiplantae</taxon>
        <taxon>Chlorophyta</taxon>
        <taxon>Pseudoscourfieldiophyceae</taxon>
        <taxon>Pseudoscourfieldiales</taxon>
        <taxon>Pycnococcaceae</taxon>
        <taxon>Pycnococcus</taxon>
    </lineage>
</organism>
<feature type="transmembrane region" description="Helical" evidence="2">
    <location>
        <begin position="339"/>
        <end position="359"/>
    </location>
</feature>
<proteinExistence type="predicted"/>
<evidence type="ECO:0000256" key="1">
    <source>
        <dbReference type="SAM" id="MobiDB-lite"/>
    </source>
</evidence>
<feature type="compositionally biased region" description="Basic and acidic residues" evidence="1">
    <location>
        <begin position="75"/>
        <end position="87"/>
    </location>
</feature>
<dbReference type="OrthoDB" id="4141464at2759"/>
<keyword evidence="2" id="KW-0812">Transmembrane</keyword>
<feature type="region of interest" description="Disordered" evidence="1">
    <location>
        <begin position="64"/>
        <end position="108"/>
    </location>
</feature>
<name>A0A830I3M6_9CHLO</name>
<protein>
    <recommendedName>
        <fullName evidence="3">Acyltransferase 3 domain-containing protein</fullName>
    </recommendedName>
</protein>
<keyword evidence="2" id="KW-1133">Transmembrane helix</keyword>
<keyword evidence="5" id="KW-1185">Reference proteome</keyword>
<dbReference type="InterPro" id="IPR002656">
    <property type="entry name" value="Acyl_transf_3_dom"/>
</dbReference>
<evidence type="ECO:0000313" key="5">
    <source>
        <dbReference type="Proteomes" id="UP000660262"/>
    </source>
</evidence>
<evidence type="ECO:0000313" key="4">
    <source>
        <dbReference type="EMBL" id="GHP11629.1"/>
    </source>
</evidence>
<dbReference type="PANTHER" id="PTHR36927">
    <property type="entry name" value="BLR4337 PROTEIN"/>
    <property type="match status" value="1"/>
</dbReference>
<feature type="domain" description="Acyltransferase 3" evidence="3">
    <location>
        <begin position="114"/>
        <end position="532"/>
    </location>
</feature>
<feature type="transmembrane region" description="Helical" evidence="2">
    <location>
        <begin position="255"/>
        <end position="276"/>
    </location>
</feature>
<feature type="transmembrane region" description="Helical" evidence="2">
    <location>
        <begin position="380"/>
        <end position="402"/>
    </location>
</feature>
<feature type="transmembrane region" description="Helical" evidence="2">
    <location>
        <begin position="310"/>
        <end position="333"/>
    </location>
</feature>
<dbReference type="InterPro" id="IPR050623">
    <property type="entry name" value="Glucan_succinyl_AcylTrfase"/>
</dbReference>
<dbReference type="AlphaFoldDB" id="A0A830I3M6"/>
<reference evidence="4" key="1">
    <citation type="submission" date="2020-10" db="EMBL/GenBank/DDBJ databases">
        <title>Unveiling of a novel bifunctional photoreceptor, Dualchrome1, isolated from a cosmopolitan green alga.</title>
        <authorList>
            <person name="Suzuki S."/>
            <person name="Kawachi M."/>
        </authorList>
    </citation>
    <scope>NUCLEOTIDE SEQUENCE</scope>
    <source>
        <strain evidence="4">NIES 2893</strain>
    </source>
</reference>
<dbReference type="EMBL" id="BNJQ01000035">
    <property type="protein sequence ID" value="GHP11629.1"/>
    <property type="molecule type" value="Genomic_DNA"/>
</dbReference>
<feature type="transmembrane region" description="Helical" evidence="2">
    <location>
        <begin position="20"/>
        <end position="43"/>
    </location>
</feature>
<evidence type="ECO:0000259" key="3">
    <source>
        <dbReference type="Pfam" id="PF01757"/>
    </source>
</evidence>
<feature type="compositionally biased region" description="Acidic residues" evidence="1">
    <location>
        <begin position="64"/>
        <end position="74"/>
    </location>
</feature>
<comment type="caution">
    <text evidence="4">The sequence shown here is derived from an EMBL/GenBank/DDBJ whole genome shotgun (WGS) entry which is preliminary data.</text>
</comment>
<accession>A0A830I3M6</accession>
<feature type="transmembrane region" description="Helical" evidence="2">
    <location>
        <begin position="512"/>
        <end position="537"/>
    </location>
</feature>
<keyword evidence="2" id="KW-0472">Membrane</keyword>
<feature type="transmembrane region" description="Helical" evidence="2">
    <location>
        <begin position="121"/>
        <end position="139"/>
    </location>
</feature>
<feature type="transmembrane region" description="Helical" evidence="2">
    <location>
        <begin position="171"/>
        <end position="191"/>
    </location>
</feature>
<feature type="transmembrane region" description="Helical" evidence="2">
    <location>
        <begin position="422"/>
        <end position="443"/>
    </location>
</feature>
<dbReference type="GO" id="GO:0016747">
    <property type="term" value="F:acyltransferase activity, transferring groups other than amino-acyl groups"/>
    <property type="evidence" value="ECO:0007669"/>
    <property type="project" value="InterPro"/>
</dbReference>
<dbReference type="Proteomes" id="UP000660262">
    <property type="component" value="Unassembled WGS sequence"/>
</dbReference>
<feature type="transmembrane region" description="Helical" evidence="2">
    <location>
        <begin position="464"/>
        <end position="487"/>
    </location>
</feature>
<sequence length="546" mass="60907">MAASWMPTFASSTWFNYVNFFVSVISLCIFALLTILFALTPLWQAWGARCRQCCRDRRRDPVDDPGDLELANGDDDGHEKKEKKKNETTLSLSLDKEQEESEAPPAKPKPARLHYLDNIKWMLIEVVILHHVACVFSGYKCTGIGLFPATVGIGEPGSNDSLMVLQLISRWFLTLNQSYFMALFFFISAYFSPSSLDRKGAWKFLEDKFWRLGVPLTVCTFLLYPAINTAITNIFQPGRFWVNPPYLPSPDQLWFVFWLLLFNLVYLGCSQIHRAIGKTRGESIEKKNATLSLSPGTAHRSNTSALLRPVLYFLAVWIGVSVVQGCISILGLYQGTASWGLLFNSASFFDMGMYVTYFVGGILAKRHGWLTAFATLDCKLVWIARACCLVGAFLPGICPLWEGLPSWVAVDARLKETGADPFVVSPGLFYNLFGLAFTVVLLHDAPKYLNFTNPFTRFMARSAYTAYIIHLWFVTLAAISFAFILGAKTEIPAVGWLGGGSLAVKAEEVAAWMPWVAALYVSVVVTVVVWPLAYALAVMPGLRTML</sequence>
<feature type="transmembrane region" description="Helical" evidence="2">
    <location>
        <begin position="212"/>
        <end position="235"/>
    </location>
</feature>
<evidence type="ECO:0000256" key="2">
    <source>
        <dbReference type="SAM" id="Phobius"/>
    </source>
</evidence>
<gene>
    <name evidence="4" type="ORF">PPROV_001035700</name>
</gene>